<feature type="domain" description="Zinc finger CHC2-type" evidence="1">
    <location>
        <begin position="39"/>
        <end position="85"/>
    </location>
</feature>
<dbReference type="SUPFAM" id="SSF57783">
    <property type="entry name" value="Zinc beta-ribbon"/>
    <property type="match status" value="1"/>
</dbReference>
<proteinExistence type="predicted"/>
<dbReference type="InterPro" id="IPR036977">
    <property type="entry name" value="DNA_primase_Znf_CHC2"/>
</dbReference>
<evidence type="ECO:0000313" key="2">
    <source>
        <dbReference type="EMBL" id="AIL45266.1"/>
    </source>
</evidence>
<organism evidence="2 3">
    <name type="scientific">Elizabethkingia anophelis NUHP1</name>
    <dbReference type="NCBI Taxonomy" id="1338011"/>
    <lineage>
        <taxon>Bacteria</taxon>
        <taxon>Pseudomonadati</taxon>
        <taxon>Bacteroidota</taxon>
        <taxon>Flavobacteriia</taxon>
        <taxon>Flavobacteriales</taxon>
        <taxon>Weeksellaceae</taxon>
        <taxon>Elizabethkingia</taxon>
    </lineage>
</organism>
<dbReference type="STRING" id="1338011.BD94_1491"/>
<name>A0A077ECJ1_9FLAO</name>
<reference evidence="2" key="2">
    <citation type="journal article" date="2015" name="Genome Biol. Evol.">
        <title>Complete Genome Sequence and Transcriptomic Analysis of the Novel Pathogen Elizabethkingia anophelis in Response to Oxidative Stress.</title>
        <authorList>
            <person name="Li Y."/>
            <person name="Liu Y."/>
            <person name="Chew S.C."/>
            <person name="Tay M."/>
            <person name="Salido M.M."/>
            <person name="Teo J."/>
            <person name="Lauro F.M."/>
            <person name="Givskov M."/>
            <person name="Yang L."/>
        </authorList>
    </citation>
    <scope>NUCLEOTIDE SEQUENCE</scope>
    <source>
        <strain evidence="2">NUHP1</strain>
    </source>
</reference>
<dbReference type="Proteomes" id="UP000028933">
    <property type="component" value="Chromosome"/>
</dbReference>
<gene>
    <name evidence="2" type="ORF">BD94_1491</name>
</gene>
<dbReference type="RefSeq" id="WP_029728755.1">
    <property type="nucleotide sequence ID" value="NZ_CP007547.1"/>
</dbReference>
<dbReference type="HOGENOM" id="CLU_1841985_0_0_10"/>
<sequence>MNCEEIKKNIGIKRVLESFNLFPTKENLRTAFYFALDREEKTPSLSVDFMKNRAFDFGIGKSYDVISIVQAINKCSVSDALKYLERLDFSQDKTEEKEKETQGTKTYEISEMREIIHPALVRYLKERKVYEQRYLCRTF</sequence>
<dbReference type="GO" id="GO:0003677">
    <property type="term" value="F:DNA binding"/>
    <property type="evidence" value="ECO:0007669"/>
    <property type="project" value="InterPro"/>
</dbReference>
<dbReference type="AlphaFoldDB" id="A0A077ECJ1"/>
<dbReference type="Gene3D" id="3.90.580.10">
    <property type="entry name" value="Zinc finger, CHC2-type domain"/>
    <property type="match status" value="1"/>
</dbReference>
<reference evidence="2" key="1">
    <citation type="journal article" date="2013" name="Lancet">
        <title>First case of E anophelis outbreak in an intensive-care unit.</title>
        <authorList>
            <person name="Teo J."/>
            <person name="Tan S.Y."/>
            <person name="Tay M."/>
            <person name="Ding Y."/>
            <person name="Kjelleberg S."/>
            <person name="Givskov M."/>
            <person name="Lin R.T."/>
            <person name="Yang L."/>
        </authorList>
    </citation>
    <scope>NUCLEOTIDE SEQUENCE [LARGE SCALE GENOMIC DNA]</scope>
    <source>
        <strain evidence="2">NUHP1</strain>
    </source>
</reference>
<dbReference type="SMART" id="SM00400">
    <property type="entry name" value="ZnF_CHCC"/>
    <property type="match status" value="1"/>
</dbReference>
<dbReference type="GO" id="GO:0006260">
    <property type="term" value="P:DNA replication"/>
    <property type="evidence" value="ECO:0007669"/>
    <property type="project" value="InterPro"/>
</dbReference>
<dbReference type="KEGG" id="eao:BD94_1491"/>
<dbReference type="InterPro" id="IPR002694">
    <property type="entry name" value="Znf_CHC2"/>
</dbReference>
<protein>
    <submittedName>
        <fullName evidence="2">DNA primase</fullName>
    </submittedName>
</protein>
<dbReference type="EMBL" id="CP007547">
    <property type="protein sequence ID" value="AIL45266.1"/>
    <property type="molecule type" value="Genomic_DNA"/>
</dbReference>
<dbReference type="GO" id="GO:0003899">
    <property type="term" value="F:DNA-directed RNA polymerase activity"/>
    <property type="evidence" value="ECO:0007669"/>
    <property type="project" value="InterPro"/>
</dbReference>
<dbReference type="GO" id="GO:0008270">
    <property type="term" value="F:zinc ion binding"/>
    <property type="evidence" value="ECO:0007669"/>
    <property type="project" value="InterPro"/>
</dbReference>
<evidence type="ECO:0000259" key="1">
    <source>
        <dbReference type="SMART" id="SM00400"/>
    </source>
</evidence>
<evidence type="ECO:0000313" key="3">
    <source>
        <dbReference type="Proteomes" id="UP000028933"/>
    </source>
</evidence>
<accession>A0A077ECJ1</accession>
<dbReference type="eggNOG" id="COG0358">
    <property type="taxonomic scope" value="Bacteria"/>
</dbReference>